<dbReference type="RefSeq" id="WP_094380439.1">
    <property type="nucleotide sequence ID" value="NZ_NOKA02000005.1"/>
</dbReference>
<evidence type="ECO:0000313" key="4">
    <source>
        <dbReference type="Proteomes" id="UP000216411"/>
    </source>
</evidence>
<dbReference type="Pfam" id="PF03551">
    <property type="entry name" value="PadR"/>
    <property type="match status" value="1"/>
</dbReference>
<dbReference type="PANTHER" id="PTHR33169:SF14">
    <property type="entry name" value="TRANSCRIPTIONAL REGULATOR RV3488"/>
    <property type="match status" value="1"/>
</dbReference>
<dbReference type="SUPFAM" id="SSF46785">
    <property type="entry name" value="Winged helix' DNA-binding domain"/>
    <property type="match status" value="1"/>
</dbReference>
<dbReference type="OrthoDB" id="9808017at2"/>
<reference evidence="3" key="3">
    <citation type="submission" date="2018-07" db="EMBL/GenBank/DDBJ databases">
        <authorList>
            <person name="Quirk P.G."/>
            <person name="Krulwich T.A."/>
        </authorList>
    </citation>
    <scope>NUCLEOTIDE SEQUENCE</scope>
    <source>
        <strain evidence="3">CCRI-19302</strain>
    </source>
</reference>
<dbReference type="Gene3D" id="1.10.10.10">
    <property type="entry name" value="Winged helix-like DNA-binding domain superfamily/Winged helix DNA-binding domain"/>
    <property type="match status" value="1"/>
</dbReference>
<dbReference type="InterPro" id="IPR036388">
    <property type="entry name" value="WH-like_DNA-bd_sf"/>
</dbReference>
<gene>
    <name evidence="2" type="ORF">C8E03_11245</name>
    <name evidence="3" type="ORF">CG710_005670</name>
</gene>
<evidence type="ECO:0000259" key="1">
    <source>
        <dbReference type="Pfam" id="PF03551"/>
    </source>
</evidence>
<dbReference type="InterPro" id="IPR052509">
    <property type="entry name" value="Metal_resp_DNA-bind_regulator"/>
</dbReference>
<organism evidence="2 5">
    <name type="scientific">Lachnotalea glycerini</name>
    <dbReference type="NCBI Taxonomy" id="1763509"/>
    <lineage>
        <taxon>Bacteria</taxon>
        <taxon>Bacillati</taxon>
        <taxon>Bacillota</taxon>
        <taxon>Clostridia</taxon>
        <taxon>Lachnospirales</taxon>
        <taxon>Lachnospiraceae</taxon>
        <taxon>Lachnotalea</taxon>
    </lineage>
</organism>
<dbReference type="EMBL" id="NOKA02000005">
    <property type="protein sequence ID" value="RDY32169.1"/>
    <property type="molecule type" value="Genomic_DNA"/>
</dbReference>
<dbReference type="Proteomes" id="UP000216411">
    <property type="component" value="Unassembled WGS sequence"/>
</dbReference>
<comment type="caution">
    <text evidence="2">The sequence shown here is derived from an EMBL/GenBank/DDBJ whole genome shotgun (WGS) entry which is preliminary data.</text>
</comment>
<keyword evidence="4" id="KW-1185">Reference proteome</keyword>
<reference evidence="2 5" key="2">
    <citation type="submission" date="2018-05" db="EMBL/GenBank/DDBJ databases">
        <title>Genomic Encyclopedia of Type Strains, Phase IV (KMG-IV): sequencing the most valuable type-strain genomes for metagenomic binning, comparative biology and taxonomic classification.</title>
        <authorList>
            <person name="Goeker M."/>
        </authorList>
    </citation>
    <scope>NUCLEOTIDE SEQUENCE [LARGE SCALE GENOMIC DNA]</scope>
    <source>
        <strain evidence="2 5">DSM 28816</strain>
    </source>
</reference>
<evidence type="ECO:0000313" key="3">
    <source>
        <dbReference type="EMBL" id="RDY32169.1"/>
    </source>
</evidence>
<dbReference type="PANTHER" id="PTHR33169">
    <property type="entry name" value="PADR-FAMILY TRANSCRIPTIONAL REGULATOR"/>
    <property type="match status" value="1"/>
</dbReference>
<feature type="domain" description="Transcription regulator PadR N-terminal" evidence="1">
    <location>
        <begin position="18"/>
        <end position="93"/>
    </location>
</feature>
<dbReference type="InterPro" id="IPR005149">
    <property type="entry name" value="Tscrpt_reg_PadR_N"/>
</dbReference>
<proteinExistence type="predicted"/>
<dbReference type="EMBL" id="QICS01000012">
    <property type="protein sequence ID" value="PXV86666.1"/>
    <property type="molecule type" value="Genomic_DNA"/>
</dbReference>
<name>A0A255I2X1_9FIRM</name>
<dbReference type="AlphaFoldDB" id="A0A255I2X1"/>
<reference evidence="3 4" key="1">
    <citation type="journal article" date="2017" name="Genome Announc.">
        <title>Draft Genome Sequence of a Sporulating and Motile Strain of Lachnotalea glycerini Isolated from Water in Quebec City, Canada.</title>
        <authorList>
            <person name="Maheux A.F."/>
            <person name="Boudreau D.K."/>
            <person name="Berube E."/>
            <person name="Boissinot M."/>
            <person name="Raymond F."/>
            <person name="Brodeur S."/>
            <person name="Corbeil J."/>
            <person name="Isabel S."/>
            <person name="Omar R.F."/>
            <person name="Bergeron M.G."/>
        </authorList>
    </citation>
    <scope>NUCLEOTIDE SEQUENCE [LARGE SCALE GENOMIC DNA]</scope>
    <source>
        <strain evidence="3 4">CCRI-19302</strain>
    </source>
</reference>
<dbReference type="InterPro" id="IPR036390">
    <property type="entry name" value="WH_DNA-bd_sf"/>
</dbReference>
<dbReference type="Proteomes" id="UP000247523">
    <property type="component" value="Unassembled WGS sequence"/>
</dbReference>
<sequence length="112" mass="13168">MNPKYEQQMKKGVFEMLVLVLLKNEEKYGYQLICELADKSNGMFTLKEGTLYPILYRMEDDGLVISRWSEPKGKKVSRKYYQITNSGIQALAEMLELWKEFQNKVTSIMEVE</sequence>
<accession>A0A255I2X1</accession>
<evidence type="ECO:0000313" key="2">
    <source>
        <dbReference type="EMBL" id="PXV86666.1"/>
    </source>
</evidence>
<protein>
    <submittedName>
        <fullName evidence="2 3">PadR family transcriptional regulator</fullName>
    </submittedName>
</protein>
<evidence type="ECO:0000313" key="5">
    <source>
        <dbReference type="Proteomes" id="UP000247523"/>
    </source>
</evidence>